<proteinExistence type="predicted"/>
<reference evidence="2 3" key="1">
    <citation type="submission" date="2016-10" db="EMBL/GenBank/DDBJ databases">
        <authorList>
            <person name="de Groot N.N."/>
        </authorList>
    </citation>
    <scope>NUCLEOTIDE SEQUENCE [LARGE SCALE GENOMIC DNA]</scope>
    <source>
        <strain evidence="2 3">DSM 23048</strain>
    </source>
</reference>
<sequence>MVSLKTLSLRSNLFRIKQMKIKQTVLALALVAIAFASCKQQTEAPVVEETTPTETVAESTPVILDMKHLVGEWTQPNGADASLLQGFELKEDGTMSSIKDQANQYTKWKMVDNTITFETTMVGTDSTSVKSATYTYEIVDQNVLKLTANGVTEEFTKK</sequence>
<accession>A0A1H6SF59</accession>
<dbReference type="Pfam" id="PF12702">
    <property type="entry name" value="Lipocalin_3"/>
    <property type="match status" value="1"/>
</dbReference>
<dbReference type="Gene3D" id="2.40.128.280">
    <property type="match status" value="1"/>
</dbReference>
<organism evidence="2 3">
    <name type="scientific">Myroides marinus</name>
    <dbReference type="NCBI Taxonomy" id="703342"/>
    <lineage>
        <taxon>Bacteria</taxon>
        <taxon>Pseudomonadati</taxon>
        <taxon>Bacteroidota</taxon>
        <taxon>Flavobacteriia</taxon>
        <taxon>Flavobacteriales</taxon>
        <taxon>Flavobacteriaceae</taxon>
        <taxon>Myroides</taxon>
    </lineage>
</organism>
<feature type="domain" description="Lipocalin-like" evidence="1">
    <location>
        <begin position="67"/>
        <end position="158"/>
    </location>
</feature>
<dbReference type="EMBL" id="FNYS01000002">
    <property type="protein sequence ID" value="SEI62082.1"/>
    <property type="molecule type" value="Genomic_DNA"/>
</dbReference>
<name>A0A1H6SF59_9FLAO</name>
<protein>
    <submittedName>
        <fullName evidence="2">Lipocalin-like</fullName>
    </submittedName>
</protein>
<evidence type="ECO:0000313" key="3">
    <source>
        <dbReference type="Proteomes" id="UP000183077"/>
    </source>
</evidence>
<evidence type="ECO:0000259" key="1">
    <source>
        <dbReference type="Pfam" id="PF12702"/>
    </source>
</evidence>
<dbReference type="InterPro" id="IPR024311">
    <property type="entry name" value="Lipocalin-like"/>
</dbReference>
<gene>
    <name evidence="2" type="ORF">SAMN04488018_102284</name>
</gene>
<dbReference type="AlphaFoldDB" id="A0A1H6SF59"/>
<evidence type="ECO:0000313" key="2">
    <source>
        <dbReference type="EMBL" id="SEI62082.1"/>
    </source>
</evidence>
<dbReference type="Proteomes" id="UP000183077">
    <property type="component" value="Unassembled WGS sequence"/>
</dbReference>